<name>A0A8J3AH84_9BIFI</name>
<dbReference type="PANTHER" id="PTHR11986:SF79">
    <property type="entry name" value="ACETYLORNITHINE AMINOTRANSFERASE, MITOCHONDRIAL"/>
    <property type="match status" value="1"/>
</dbReference>
<dbReference type="GO" id="GO:0003992">
    <property type="term" value="F:N2-acetyl-L-ornithine:2-oxoglutarate 5-aminotransferase activity"/>
    <property type="evidence" value="ECO:0007669"/>
    <property type="project" value="UniProtKB-UniRule"/>
</dbReference>
<comment type="pathway">
    <text evidence="5">Amino-acid biosynthesis; L-arginine biosynthesis; N(2)-acetyl-L-ornithine from L-glutamate: step 4/4.</text>
</comment>
<dbReference type="SUPFAM" id="SSF53383">
    <property type="entry name" value="PLP-dependent transferases"/>
    <property type="match status" value="1"/>
</dbReference>
<evidence type="ECO:0000256" key="4">
    <source>
        <dbReference type="ARBA" id="ARBA00022898"/>
    </source>
</evidence>
<dbReference type="HAMAP" id="MF_01107">
    <property type="entry name" value="ArgD_aminotrans_3"/>
    <property type="match status" value="1"/>
</dbReference>
<feature type="binding site" evidence="5">
    <location>
        <begin position="112"/>
        <end position="113"/>
    </location>
    <ligand>
        <name>pyridoxal 5'-phosphate</name>
        <dbReference type="ChEBI" id="CHEBI:597326"/>
    </ligand>
</feature>
<keyword evidence="7" id="KW-1185">Reference proteome</keyword>
<feature type="modified residue" description="N6-(pyridoxal phosphate)lysine" evidence="5">
    <location>
        <position position="279"/>
    </location>
</feature>
<feature type="binding site" evidence="5">
    <location>
        <position position="308"/>
    </location>
    <ligand>
        <name>N(2)-acetyl-L-ornithine</name>
        <dbReference type="ChEBI" id="CHEBI:57805"/>
    </ligand>
</feature>
<evidence type="ECO:0000256" key="2">
    <source>
        <dbReference type="ARBA" id="ARBA00022605"/>
    </source>
</evidence>
<feature type="binding site" evidence="5">
    <location>
        <position position="152"/>
    </location>
    <ligand>
        <name>pyridoxal 5'-phosphate</name>
        <dbReference type="ChEBI" id="CHEBI:597326"/>
    </ligand>
</feature>
<dbReference type="Gene3D" id="3.40.640.10">
    <property type="entry name" value="Type I PLP-dependent aspartate aminotransferase-like (Major domain)"/>
    <property type="match status" value="1"/>
</dbReference>
<dbReference type="EMBL" id="BMDH01000001">
    <property type="protein sequence ID" value="GGI13780.1"/>
    <property type="molecule type" value="Genomic_DNA"/>
</dbReference>
<proteinExistence type="inferred from homology"/>
<comment type="subunit">
    <text evidence="5">Homodimer.</text>
</comment>
<dbReference type="GO" id="GO:0005737">
    <property type="term" value="C:cytoplasm"/>
    <property type="evidence" value="ECO:0007669"/>
    <property type="project" value="UniProtKB-SubCell"/>
</dbReference>
<dbReference type="PROSITE" id="PS00600">
    <property type="entry name" value="AA_TRANSFER_CLASS_3"/>
    <property type="match status" value="1"/>
</dbReference>
<dbReference type="Pfam" id="PF00202">
    <property type="entry name" value="Aminotran_3"/>
    <property type="match status" value="1"/>
</dbReference>
<comment type="subcellular location">
    <subcellularLocation>
        <location evidence="5">Cytoplasm</location>
    </subcellularLocation>
</comment>
<evidence type="ECO:0000256" key="3">
    <source>
        <dbReference type="ARBA" id="ARBA00022679"/>
    </source>
</evidence>
<dbReference type="Gene3D" id="3.90.1150.10">
    <property type="entry name" value="Aspartate Aminotransferase, domain 1"/>
    <property type="match status" value="1"/>
</dbReference>
<keyword evidence="1 5" id="KW-0032">Aminotransferase</keyword>
<comment type="cofactor">
    <cofactor evidence="5">
        <name>pyridoxal 5'-phosphate</name>
        <dbReference type="ChEBI" id="CHEBI:597326"/>
    </cofactor>
    <text evidence="5">Binds 1 pyridoxal phosphate per subunit.</text>
</comment>
<dbReference type="AlphaFoldDB" id="A0A8J3AH84"/>
<dbReference type="InterPro" id="IPR004636">
    <property type="entry name" value="AcOrn/SuccOrn_fam"/>
</dbReference>
<keyword evidence="5" id="KW-0963">Cytoplasm</keyword>
<evidence type="ECO:0000256" key="1">
    <source>
        <dbReference type="ARBA" id="ARBA00022576"/>
    </source>
</evidence>
<dbReference type="InterPro" id="IPR015424">
    <property type="entry name" value="PyrdxlP-dep_Trfase"/>
</dbReference>
<dbReference type="NCBIfam" id="NF002874">
    <property type="entry name" value="PRK03244.1"/>
    <property type="match status" value="1"/>
</dbReference>
<keyword evidence="2 5" id="KW-0028">Amino-acid biosynthesis</keyword>
<comment type="similarity">
    <text evidence="5">Belongs to the class-III pyridoxal-phosphate-dependent aminotransferase family. ArgD subfamily.</text>
</comment>
<dbReference type="UniPathway" id="UPA00068">
    <property type="reaction ID" value="UER00109"/>
</dbReference>
<dbReference type="InterPro" id="IPR050103">
    <property type="entry name" value="Class-III_PLP-dep_AT"/>
</dbReference>
<dbReference type="FunFam" id="3.40.640.10:FF:000004">
    <property type="entry name" value="Acetylornithine aminotransferase"/>
    <property type="match status" value="1"/>
</dbReference>
<keyword evidence="3 5" id="KW-0808">Transferase</keyword>
<dbReference type="InterPro" id="IPR005814">
    <property type="entry name" value="Aminotrans_3"/>
</dbReference>
<dbReference type="GO" id="GO:0006526">
    <property type="term" value="P:L-arginine biosynthetic process"/>
    <property type="evidence" value="ECO:0007669"/>
    <property type="project" value="UniProtKB-UniRule"/>
</dbReference>
<evidence type="ECO:0000313" key="6">
    <source>
        <dbReference type="EMBL" id="GGI13780.1"/>
    </source>
</evidence>
<dbReference type="EC" id="2.6.1.11" evidence="5"/>
<accession>A0A8J3AH84</accession>
<reference evidence="6" key="2">
    <citation type="submission" date="2020-09" db="EMBL/GenBank/DDBJ databases">
        <authorList>
            <person name="Sun Q."/>
            <person name="Sedlacek I."/>
        </authorList>
    </citation>
    <scope>NUCLEOTIDE SEQUENCE</scope>
    <source>
        <strain evidence="6">CCM 8606</strain>
    </source>
</reference>
<dbReference type="GO" id="GO:0030170">
    <property type="term" value="F:pyridoxal phosphate binding"/>
    <property type="evidence" value="ECO:0007669"/>
    <property type="project" value="InterPro"/>
</dbReference>
<comment type="miscellaneous">
    <text evidence="5">May also have succinyldiaminopimelate aminotransferase activity, thus carrying out the corresponding step in lysine biosynthesis.</text>
</comment>
<evidence type="ECO:0000313" key="7">
    <source>
        <dbReference type="Proteomes" id="UP000619536"/>
    </source>
</evidence>
<feature type="binding site" evidence="5">
    <location>
        <begin position="246"/>
        <end position="249"/>
    </location>
    <ligand>
        <name>pyridoxal 5'-phosphate</name>
        <dbReference type="ChEBI" id="CHEBI:597326"/>
    </ligand>
</feature>
<reference evidence="6" key="1">
    <citation type="journal article" date="2014" name="Int. J. Syst. Evol. Microbiol.">
        <title>Complete genome sequence of Corynebacterium casei LMG S-19264T (=DSM 44701T), isolated from a smear-ripened cheese.</title>
        <authorList>
            <consortium name="US DOE Joint Genome Institute (JGI-PGF)"/>
            <person name="Walter F."/>
            <person name="Albersmeier A."/>
            <person name="Kalinowski J."/>
            <person name="Ruckert C."/>
        </authorList>
    </citation>
    <scope>NUCLEOTIDE SEQUENCE</scope>
    <source>
        <strain evidence="6">CCM 8606</strain>
    </source>
</reference>
<dbReference type="PIRSF" id="PIRSF000521">
    <property type="entry name" value="Transaminase_4ab_Lys_Orn"/>
    <property type="match status" value="1"/>
</dbReference>
<dbReference type="InterPro" id="IPR049704">
    <property type="entry name" value="Aminotrans_3_PPA_site"/>
</dbReference>
<dbReference type="RefSeq" id="WP_188354884.1">
    <property type="nucleotide sequence ID" value="NZ_BMDH01000001.1"/>
</dbReference>
<organism evidence="6 7">
    <name type="scientific">Galliscardovia ingluviei</name>
    <dbReference type="NCBI Taxonomy" id="1769422"/>
    <lineage>
        <taxon>Bacteria</taxon>
        <taxon>Bacillati</taxon>
        <taxon>Actinomycetota</taxon>
        <taxon>Actinomycetes</taxon>
        <taxon>Bifidobacteriales</taxon>
        <taxon>Bifidobacteriaceae</taxon>
        <taxon>Galliscardovia</taxon>
    </lineage>
</organism>
<dbReference type="NCBIfam" id="TIGR00707">
    <property type="entry name" value="argD"/>
    <property type="match status" value="1"/>
</dbReference>
<dbReference type="CDD" id="cd00610">
    <property type="entry name" value="OAT_like"/>
    <property type="match status" value="1"/>
</dbReference>
<keyword evidence="4 5" id="KW-0663">Pyridoxal phosphate</keyword>
<feature type="binding site" evidence="5">
    <location>
        <position position="155"/>
    </location>
    <ligand>
        <name>N(2)-acetyl-L-ornithine</name>
        <dbReference type="ChEBI" id="CHEBI:57805"/>
    </ligand>
</feature>
<dbReference type="InterPro" id="IPR015422">
    <property type="entry name" value="PyrdxlP-dep_Trfase_small"/>
</dbReference>
<comment type="caution">
    <text evidence="6">The sequence shown here is derived from an EMBL/GenBank/DDBJ whole genome shotgun (WGS) entry which is preliminary data.</text>
</comment>
<comment type="catalytic activity">
    <reaction evidence="5">
        <text>N(2)-acetyl-L-ornithine + 2-oxoglutarate = N-acetyl-L-glutamate 5-semialdehyde + L-glutamate</text>
        <dbReference type="Rhea" id="RHEA:18049"/>
        <dbReference type="ChEBI" id="CHEBI:16810"/>
        <dbReference type="ChEBI" id="CHEBI:29123"/>
        <dbReference type="ChEBI" id="CHEBI:29985"/>
        <dbReference type="ChEBI" id="CHEBI:57805"/>
        <dbReference type="EC" id="2.6.1.11"/>
    </reaction>
</comment>
<evidence type="ECO:0000256" key="5">
    <source>
        <dbReference type="HAMAP-Rule" id="MF_01107"/>
    </source>
</evidence>
<dbReference type="GO" id="GO:0042802">
    <property type="term" value="F:identical protein binding"/>
    <property type="evidence" value="ECO:0007669"/>
    <property type="project" value="TreeGrafter"/>
</dbReference>
<dbReference type="PANTHER" id="PTHR11986">
    <property type="entry name" value="AMINOTRANSFERASE CLASS III"/>
    <property type="match status" value="1"/>
</dbReference>
<sequence>MDNAAVEQELLAEYSQVHMNVFGTPARVLDHGEGAVVYDVEGKAYLDFLGGIAVNAVGYAHPKWVKAVAEQAAKVAHVSNYFATQPQITLAAKLIDLAGAPSGSRVYFGNSGTEGNEAALKLAKLHGRVLEQDQSVQGAGKSARIIAMTHGFHGRTLGALSATWKPAIREPFEPLVPNIEFVEAGNIQALQEAFEQAGDSDDAKGPVAAVIMEMIQGEAGVLPIGADFVAAARALCNQYRALLIFDEVQCGVGRTGVWFSYQRQDLSGGVLPDAITFAKGIAGGFPMGGLITFGSEVSSLFTPGSHGSTFAGNPLAAAAALATLGIIEEEHLVEHAEERGERLRNAIANCGNPLFTGTRGRGLLNAVLLAHPCAHAVAAWCLDHGLIVNAVAPDALRLAPPLVVSEQQIDECVSILTQVPQDLPND</sequence>
<dbReference type="Proteomes" id="UP000619536">
    <property type="component" value="Unassembled WGS sequence"/>
</dbReference>
<feature type="binding site" evidence="5">
    <location>
        <position position="309"/>
    </location>
    <ligand>
        <name>pyridoxal 5'-phosphate</name>
        <dbReference type="ChEBI" id="CHEBI:597326"/>
    </ligand>
</feature>
<keyword evidence="5" id="KW-0055">Arginine biosynthesis</keyword>
<gene>
    <name evidence="5 6" type="primary">argD</name>
    <name evidence="6" type="ORF">GCM10007377_07670</name>
</gene>
<protein>
    <recommendedName>
        <fullName evidence="5">Acetylornithine aminotransferase</fullName>
        <shortName evidence="5">ACOAT</shortName>
        <ecNumber evidence="5">2.6.1.11</ecNumber>
    </recommendedName>
</protein>
<dbReference type="InterPro" id="IPR015421">
    <property type="entry name" value="PyrdxlP-dep_Trfase_major"/>
</dbReference>